<feature type="repeat" description="Solcar" evidence="8">
    <location>
        <begin position="198"/>
        <end position="282"/>
    </location>
</feature>
<gene>
    <name evidence="11" type="ORF">VBRA1451_LOCUS2604</name>
</gene>
<protein>
    <submittedName>
        <fullName evidence="11">Uncharacterized protein</fullName>
    </submittedName>
</protein>
<dbReference type="PANTHER" id="PTHR45618">
    <property type="entry name" value="MITOCHONDRIAL DICARBOXYLATE CARRIER-RELATED"/>
    <property type="match status" value="1"/>
</dbReference>
<dbReference type="Pfam" id="PF00153">
    <property type="entry name" value="Mito_carr"/>
    <property type="match status" value="3"/>
</dbReference>
<dbReference type="SUPFAM" id="SSF103506">
    <property type="entry name" value="Mitochondrial carrier"/>
    <property type="match status" value="1"/>
</dbReference>
<dbReference type="PRINTS" id="PR00784">
    <property type="entry name" value="MTUNCOUPLING"/>
</dbReference>
<comment type="similarity">
    <text evidence="2 9">Belongs to the mitochondrial carrier (TC 2.A.29) family.</text>
</comment>
<keyword evidence="7 8" id="KW-0472">Membrane</keyword>
<evidence type="ECO:0000256" key="7">
    <source>
        <dbReference type="ARBA" id="ARBA00023136"/>
    </source>
</evidence>
<feature type="repeat" description="Solcar" evidence="8">
    <location>
        <begin position="9"/>
        <end position="89"/>
    </location>
</feature>
<evidence type="ECO:0000256" key="9">
    <source>
        <dbReference type="RuleBase" id="RU000488"/>
    </source>
</evidence>
<evidence type="ECO:0000256" key="6">
    <source>
        <dbReference type="ARBA" id="ARBA00022989"/>
    </source>
</evidence>
<feature type="transmembrane region" description="Helical" evidence="10">
    <location>
        <begin position="200"/>
        <end position="221"/>
    </location>
</feature>
<evidence type="ECO:0000256" key="2">
    <source>
        <dbReference type="ARBA" id="ARBA00006375"/>
    </source>
</evidence>
<comment type="subcellular location">
    <subcellularLocation>
        <location evidence="1">Membrane</location>
        <topology evidence="1">Multi-pass membrane protein</topology>
    </subcellularLocation>
</comment>
<dbReference type="GO" id="GO:0055085">
    <property type="term" value="P:transmembrane transport"/>
    <property type="evidence" value="ECO:0007669"/>
    <property type="project" value="InterPro"/>
</dbReference>
<evidence type="ECO:0000256" key="4">
    <source>
        <dbReference type="ARBA" id="ARBA00022692"/>
    </source>
</evidence>
<evidence type="ECO:0000256" key="1">
    <source>
        <dbReference type="ARBA" id="ARBA00004141"/>
    </source>
</evidence>
<keyword evidence="3 9" id="KW-0813">Transport</keyword>
<dbReference type="InterPro" id="IPR018108">
    <property type="entry name" value="MCP_transmembrane"/>
</dbReference>
<evidence type="ECO:0000256" key="3">
    <source>
        <dbReference type="ARBA" id="ARBA00022448"/>
    </source>
</evidence>
<proteinExistence type="inferred from homology"/>
<name>A0A7S1JLA3_9ALVE</name>
<dbReference type="PROSITE" id="PS50920">
    <property type="entry name" value="SOLCAR"/>
    <property type="match status" value="3"/>
</dbReference>
<keyword evidence="4 8" id="KW-0812">Transmembrane</keyword>
<dbReference type="InterPro" id="IPR023395">
    <property type="entry name" value="MCP_dom_sf"/>
</dbReference>
<evidence type="ECO:0000256" key="8">
    <source>
        <dbReference type="PROSITE-ProRule" id="PRU00282"/>
    </source>
</evidence>
<dbReference type="EMBL" id="HBGB01004457">
    <property type="protein sequence ID" value="CAD9047550.1"/>
    <property type="molecule type" value="Transcribed_RNA"/>
</dbReference>
<feature type="transmembrane region" description="Helical" evidence="10">
    <location>
        <begin position="258"/>
        <end position="276"/>
    </location>
</feature>
<sequence length="286" mass="31023">MNSDISFMKSAMCSGAAGASAELVTLPMDTIKVAMQITKGESVGVFPTLQSLVKREGVFAPWKGLSAGVQRQLVFATLRMSLYAPIRDLYCGGQSGPPTLMQRILAGLTSGAIGMLVANPTDLVKIRLQADARRPPGAPPRYTGSIDAYRRIVVDEGFFKLWTGVGPNIVRNSIICSSELAAYDTIKIELLKRKLMKDGLPLHFTAALGAGFVTTIVGSPVDVLKTRIMNAKPGDYKGPIDCVVKTLGEGPMAFYRGFWVNFARLGTFNVAIFVFFEQFVRIARSF</sequence>
<dbReference type="InterPro" id="IPR002067">
    <property type="entry name" value="MCP"/>
</dbReference>
<dbReference type="Gene3D" id="1.50.40.10">
    <property type="entry name" value="Mitochondrial carrier domain"/>
    <property type="match status" value="1"/>
</dbReference>
<reference evidence="11" key="1">
    <citation type="submission" date="2021-01" db="EMBL/GenBank/DDBJ databases">
        <authorList>
            <person name="Corre E."/>
            <person name="Pelletier E."/>
            <person name="Niang G."/>
            <person name="Scheremetjew M."/>
            <person name="Finn R."/>
            <person name="Kale V."/>
            <person name="Holt S."/>
            <person name="Cochrane G."/>
            <person name="Meng A."/>
            <person name="Brown T."/>
            <person name="Cohen L."/>
        </authorList>
    </citation>
    <scope>NUCLEOTIDE SEQUENCE</scope>
    <source>
        <strain evidence="11">CCMP3346</strain>
    </source>
</reference>
<evidence type="ECO:0000256" key="10">
    <source>
        <dbReference type="SAM" id="Phobius"/>
    </source>
</evidence>
<organism evidence="11">
    <name type="scientific">Vitrella brassicaformis</name>
    <dbReference type="NCBI Taxonomy" id="1169539"/>
    <lineage>
        <taxon>Eukaryota</taxon>
        <taxon>Sar</taxon>
        <taxon>Alveolata</taxon>
        <taxon>Colpodellida</taxon>
        <taxon>Vitrellaceae</taxon>
        <taxon>Vitrella</taxon>
    </lineage>
</organism>
<dbReference type="InterPro" id="IPR050391">
    <property type="entry name" value="Mito_Metabolite_Transporter"/>
</dbReference>
<keyword evidence="6 10" id="KW-1133">Transmembrane helix</keyword>
<evidence type="ECO:0000313" key="11">
    <source>
        <dbReference type="EMBL" id="CAD9047550.1"/>
    </source>
</evidence>
<keyword evidence="5" id="KW-0677">Repeat</keyword>
<evidence type="ECO:0000256" key="5">
    <source>
        <dbReference type="ARBA" id="ARBA00022737"/>
    </source>
</evidence>
<dbReference type="GO" id="GO:0016020">
    <property type="term" value="C:membrane"/>
    <property type="evidence" value="ECO:0007669"/>
    <property type="project" value="UniProtKB-SubCell"/>
</dbReference>
<accession>A0A7S1JLA3</accession>
<dbReference type="AlphaFoldDB" id="A0A7S1JLA3"/>
<feature type="repeat" description="Solcar" evidence="8">
    <location>
        <begin position="98"/>
        <end position="189"/>
    </location>
</feature>